<feature type="region of interest" description="Disordered" evidence="6">
    <location>
        <begin position="249"/>
        <end position="307"/>
    </location>
</feature>
<comment type="subcellular location">
    <subcellularLocation>
        <location evidence="1">Nucleus</location>
    </subcellularLocation>
</comment>
<feature type="compositionally biased region" description="Low complexity" evidence="6">
    <location>
        <begin position="91"/>
        <end position="103"/>
    </location>
</feature>
<dbReference type="PANTHER" id="PTHR31221">
    <property type="entry name" value="WRKY TRANSCRIPTION FACTOR PROTEIN 1-RELATED"/>
    <property type="match status" value="1"/>
</dbReference>
<keyword evidence="9" id="KW-1185">Reference proteome</keyword>
<accession>A0AAP0D0L5</accession>
<dbReference type="GO" id="GO:0043565">
    <property type="term" value="F:sequence-specific DNA binding"/>
    <property type="evidence" value="ECO:0007669"/>
    <property type="project" value="InterPro"/>
</dbReference>
<dbReference type="InterPro" id="IPR044810">
    <property type="entry name" value="WRKY_plant"/>
</dbReference>
<dbReference type="FunFam" id="2.20.25.80:FF:000003">
    <property type="entry name" value="WRKY transcription factor 57"/>
    <property type="match status" value="1"/>
</dbReference>
<dbReference type="PROSITE" id="PS50811">
    <property type="entry name" value="WRKY"/>
    <property type="match status" value="1"/>
</dbReference>
<name>A0AAP0D0L5_9ASTR</name>
<dbReference type="GO" id="GO:0005634">
    <property type="term" value="C:nucleus"/>
    <property type="evidence" value="ECO:0007669"/>
    <property type="project" value="UniProtKB-SubCell"/>
</dbReference>
<evidence type="ECO:0000256" key="3">
    <source>
        <dbReference type="ARBA" id="ARBA00023125"/>
    </source>
</evidence>
<evidence type="ECO:0000313" key="8">
    <source>
        <dbReference type="EMBL" id="KAK9063632.1"/>
    </source>
</evidence>
<dbReference type="PANTHER" id="PTHR31221:SF334">
    <property type="entry name" value="WRKY TRANSCRIPTION FACTOR 57-RELATED"/>
    <property type="match status" value="1"/>
</dbReference>
<feature type="compositionally biased region" description="Basic residues" evidence="6">
    <location>
        <begin position="131"/>
        <end position="142"/>
    </location>
</feature>
<keyword evidence="3" id="KW-0238">DNA-binding</keyword>
<feature type="compositionally biased region" description="Low complexity" evidence="6">
    <location>
        <begin position="110"/>
        <end position="121"/>
    </location>
</feature>
<dbReference type="SMART" id="SM00774">
    <property type="entry name" value="WRKY"/>
    <property type="match status" value="1"/>
</dbReference>
<gene>
    <name evidence="8" type="ORF">SSX86_017503</name>
</gene>
<evidence type="ECO:0000313" key="9">
    <source>
        <dbReference type="Proteomes" id="UP001408789"/>
    </source>
</evidence>
<dbReference type="Pfam" id="PF03106">
    <property type="entry name" value="WRKY"/>
    <property type="match status" value="1"/>
</dbReference>
<feature type="compositionally biased region" description="Polar residues" evidence="6">
    <location>
        <begin position="276"/>
        <end position="293"/>
    </location>
</feature>
<dbReference type="AlphaFoldDB" id="A0AAP0D0L5"/>
<proteinExistence type="predicted"/>
<comment type="caution">
    <text evidence="8">The sequence shown here is derived from an EMBL/GenBank/DDBJ whole genome shotgun (WGS) entry which is preliminary data.</text>
</comment>
<evidence type="ECO:0000256" key="6">
    <source>
        <dbReference type="SAM" id="MobiDB-lite"/>
    </source>
</evidence>
<dbReference type="SUPFAM" id="SSF118290">
    <property type="entry name" value="WRKY DNA-binding domain"/>
    <property type="match status" value="1"/>
</dbReference>
<dbReference type="GO" id="GO:0003700">
    <property type="term" value="F:DNA-binding transcription factor activity"/>
    <property type="evidence" value="ECO:0007669"/>
    <property type="project" value="InterPro"/>
</dbReference>
<evidence type="ECO:0000256" key="1">
    <source>
        <dbReference type="ARBA" id="ARBA00004123"/>
    </source>
</evidence>
<keyword evidence="2" id="KW-0805">Transcription regulation</keyword>
<sequence>MDDQNPADPATDGFSTDPTWPLHGDNGFFGISDDRGNNILSEFGWNCFQNPLSEFDRIDSGACSDAPEESNSTSGVVSVRSQIGSIEIAGDLSTSNPLASSSSSDDRPESSAASGDAVSSGKPPSSETGGKVKKKGPKRIRQQRFAFITKSEIDHLEDGYRWRKYGQKAVKHSPFPRSYYRCTNSKCTVKKRVERSSTDPATVITTYEGQHCHQTVGFPRGLISHHEMGYARLLAPSSTSHQFNYLRTQSPQVGDHGSASRSQSQPQVGSTEAGDQLSNDQQPPTSFQRSSADQGLLGDIVPPTMRN</sequence>
<dbReference type="Proteomes" id="UP001408789">
    <property type="component" value="Unassembled WGS sequence"/>
</dbReference>
<feature type="domain" description="WRKY" evidence="7">
    <location>
        <begin position="151"/>
        <end position="216"/>
    </location>
</feature>
<keyword evidence="5" id="KW-0539">Nucleus</keyword>
<dbReference type="EMBL" id="JBCNJP010000018">
    <property type="protein sequence ID" value="KAK9063632.1"/>
    <property type="molecule type" value="Genomic_DNA"/>
</dbReference>
<evidence type="ECO:0000256" key="2">
    <source>
        <dbReference type="ARBA" id="ARBA00023015"/>
    </source>
</evidence>
<keyword evidence="4" id="KW-0804">Transcription</keyword>
<feature type="compositionally biased region" description="Polar residues" evidence="6">
    <location>
        <begin position="259"/>
        <end position="270"/>
    </location>
</feature>
<dbReference type="InterPro" id="IPR036576">
    <property type="entry name" value="WRKY_dom_sf"/>
</dbReference>
<feature type="region of interest" description="Disordered" evidence="6">
    <location>
        <begin position="59"/>
        <end position="78"/>
    </location>
</feature>
<dbReference type="Gene3D" id="2.20.25.80">
    <property type="entry name" value="WRKY domain"/>
    <property type="match status" value="1"/>
</dbReference>
<dbReference type="InterPro" id="IPR003657">
    <property type="entry name" value="WRKY_dom"/>
</dbReference>
<protein>
    <recommendedName>
        <fullName evidence="7">WRKY domain-containing protein</fullName>
    </recommendedName>
</protein>
<organism evidence="8 9">
    <name type="scientific">Deinandra increscens subsp. villosa</name>
    <dbReference type="NCBI Taxonomy" id="3103831"/>
    <lineage>
        <taxon>Eukaryota</taxon>
        <taxon>Viridiplantae</taxon>
        <taxon>Streptophyta</taxon>
        <taxon>Embryophyta</taxon>
        <taxon>Tracheophyta</taxon>
        <taxon>Spermatophyta</taxon>
        <taxon>Magnoliopsida</taxon>
        <taxon>eudicotyledons</taxon>
        <taxon>Gunneridae</taxon>
        <taxon>Pentapetalae</taxon>
        <taxon>asterids</taxon>
        <taxon>campanulids</taxon>
        <taxon>Asterales</taxon>
        <taxon>Asteraceae</taxon>
        <taxon>Asteroideae</taxon>
        <taxon>Heliantheae alliance</taxon>
        <taxon>Madieae</taxon>
        <taxon>Madiinae</taxon>
        <taxon>Deinandra</taxon>
    </lineage>
</organism>
<evidence type="ECO:0000259" key="7">
    <source>
        <dbReference type="PROSITE" id="PS50811"/>
    </source>
</evidence>
<evidence type="ECO:0000256" key="4">
    <source>
        <dbReference type="ARBA" id="ARBA00023163"/>
    </source>
</evidence>
<feature type="compositionally biased region" description="Polar residues" evidence="6">
    <location>
        <begin position="69"/>
        <end position="78"/>
    </location>
</feature>
<reference evidence="8 9" key="1">
    <citation type="submission" date="2024-04" db="EMBL/GenBank/DDBJ databases">
        <title>The reference genome of an endangered Asteraceae, Deinandra increscens subsp. villosa, native to the Central Coast of California.</title>
        <authorList>
            <person name="Guilliams M."/>
            <person name="Hasenstab-Lehman K."/>
            <person name="Meyer R."/>
            <person name="Mcevoy S."/>
        </authorList>
    </citation>
    <scope>NUCLEOTIDE SEQUENCE [LARGE SCALE GENOMIC DNA]</scope>
    <source>
        <tissue evidence="8">Leaf</tissue>
    </source>
</reference>
<evidence type="ECO:0000256" key="5">
    <source>
        <dbReference type="ARBA" id="ARBA00023242"/>
    </source>
</evidence>
<feature type="region of interest" description="Disordered" evidence="6">
    <location>
        <begin position="88"/>
        <end position="143"/>
    </location>
</feature>
<feature type="region of interest" description="Disordered" evidence="6">
    <location>
        <begin position="1"/>
        <end position="21"/>
    </location>
</feature>